<evidence type="ECO:0000313" key="1">
    <source>
        <dbReference type="EMBL" id="PIS13231.1"/>
    </source>
</evidence>
<protein>
    <submittedName>
        <fullName evidence="1">Uncharacterized protein</fullName>
    </submittedName>
</protein>
<sequence>MEKKYKNIIIKANTEKEIGNIIKALKLVERESKPYGKKLQTLRIILVLQNNKDYDNELLAEYSIWICNKKTILESSTKYLASLLVHEARHLMQYDTKKFAGYGKKPDKRSKELDEQIETDAYKTQRNFLKKLKAEREVEWLDKQFNEKWWVNKTKKGITYSFPLDKTFYNFLNDYKNSKIEYY</sequence>
<proteinExistence type="predicted"/>
<comment type="caution">
    <text evidence="1">The sequence shown here is derived from an EMBL/GenBank/DDBJ whole genome shotgun (WGS) entry which is preliminary data.</text>
</comment>
<organism evidence="1 2">
    <name type="scientific">Candidatus Tagabacteria bacterium CG09_land_8_20_14_0_10_41_14</name>
    <dbReference type="NCBI Taxonomy" id="1975021"/>
    <lineage>
        <taxon>Bacteria</taxon>
        <taxon>Candidatus Tagaibacteriota</taxon>
    </lineage>
</organism>
<dbReference type="EMBL" id="PEZL01000042">
    <property type="protein sequence ID" value="PIS13231.1"/>
    <property type="molecule type" value="Genomic_DNA"/>
</dbReference>
<dbReference type="AlphaFoldDB" id="A0A2H0WKQ0"/>
<name>A0A2H0WKQ0_9BACT</name>
<reference evidence="2" key="1">
    <citation type="submission" date="2017-09" db="EMBL/GenBank/DDBJ databases">
        <title>Depth-based differentiation of microbial function through sediment-hosted aquifers and enrichment of novel symbionts in the deep terrestrial subsurface.</title>
        <authorList>
            <person name="Probst A.J."/>
            <person name="Ladd B."/>
            <person name="Jarett J.K."/>
            <person name="Geller-Mcgrath D.E."/>
            <person name="Sieber C.M.K."/>
            <person name="Emerson J.B."/>
            <person name="Anantharaman K."/>
            <person name="Thomas B.C."/>
            <person name="Malmstrom R."/>
            <person name="Stieglmeier M."/>
            <person name="Klingl A."/>
            <person name="Woyke T."/>
            <person name="Ryan C.M."/>
            <person name="Banfield J.F."/>
        </authorList>
    </citation>
    <scope>NUCLEOTIDE SEQUENCE [LARGE SCALE GENOMIC DNA]</scope>
</reference>
<evidence type="ECO:0000313" key="2">
    <source>
        <dbReference type="Proteomes" id="UP000230353"/>
    </source>
</evidence>
<gene>
    <name evidence="1" type="ORF">COT67_02910</name>
</gene>
<dbReference type="Proteomes" id="UP000230353">
    <property type="component" value="Unassembled WGS sequence"/>
</dbReference>
<accession>A0A2H0WKQ0</accession>